<dbReference type="GO" id="GO:0016491">
    <property type="term" value="F:oxidoreductase activity"/>
    <property type="evidence" value="ECO:0007669"/>
    <property type="project" value="InterPro"/>
</dbReference>
<comment type="cofactor">
    <cofactor evidence="1">
        <name>FAD</name>
        <dbReference type="ChEBI" id="CHEBI:57692"/>
    </cofactor>
</comment>
<dbReference type="Pfam" id="PF01565">
    <property type="entry name" value="FAD_binding_4"/>
    <property type="match status" value="1"/>
</dbReference>
<dbReference type="Gene3D" id="3.30.43.10">
    <property type="entry name" value="Uridine Diphospho-n-acetylenolpyruvylglucosamine Reductase, domain 2"/>
    <property type="match status" value="1"/>
</dbReference>
<organism evidence="9 10">
    <name type="scientific">Vanilla planifolia</name>
    <name type="common">Vanilla</name>
    <dbReference type="NCBI Taxonomy" id="51239"/>
    <lineage>
        <taxon>Eukaryota</taxon>
        <taxon>Viridiplantae</taxon>
        <taxon>Streptophyta</taxon>
        <taxon>Embryophyta</taxon>
        <taxon>Tracheophyta</taxon>
        <taxon>Spermatophyta</taxon>
        <taxon>Magnoliopsida</taxon>
        <taxon>Liliopsida</taxon>
        <taxon>Asparagales</taxon>
        <taxon>Orchidaceae</taxon>
        <taxon>Vanilloideae</taxon>
        <taxon>Vanilleae</taxon>
        <taxon>Vanilla</taxon>
    </lineage>
</organism>
<evidence type="ECO:0000256" key="6">
    <source>
        <dbReference type="ARBA" id="ARBA00023180"/>
    </source>
</evidence>
<dbReference type="GO" id="GO:0071949">
    <property type="term" value="F:FAD binding"/>
    <property type="evidence" value="ECO:0007669"/>
    <property type="project" value="InterPro"/>
</dbReference>
<evidence type="ECO:0000256" key="4">
    <source>
        <dbReference type="ARBA" id="ARBA00022729"/>
    </source>
</evidence>
<dbReference type="Gene3D" id="3.30.465.10">
    <property type="match status" value="1"/>
</dbReference>
<dbReference type="EMBL" id="JADCNM010000002">
    <property type="protein sequence ID" value="KAG0494586.1"/>
    <property type="molecule type" value="Genomic_DNA"/>
</dbReference>
<dbReference type="Gene3D" id="3.40.462.20">
    <property type="match status" value="1"/>
</dbReference>
<dbReference type="InterPro" id="IPR016166">
    <property type="entry name" value="FAD-bd_PCMH"/>
</dbReference>
<keyword evidence="4 7" id="KW-0732">Signal</keyword>
<reference evidence="9 10" key="1">
    <citation type="journal article" date="2020" name="Nat. Food">
        <title>A phased Vanilla planifolia genome enables genetic improvement of flavour and production.</title>
        <authorList>
            <person name="Hasing T."/>
            <person name="Tang H."/>
            <person name="Brym M."/>
            <person name="Khazi F."/>
            <person name="Huang T."/>
            <person name="Chambers A.H."/>
        </authorList>
    </citation>
    <scope>NUCLEOTIDE SEQUENCE [LARGE SCALE GENOMIC DNA]</scope>
    <source>
        <tissue evidence="9">Leaf</tissue>
    </source>
</reference>
<dbReference type="InterPro" id="IPR036318">
    <property type="entry name" value="FAD-bd_PCMH-like_sf"/>
</dbReference>
<feature type="domain" description="FAD-binding PCMH-type" evidence="8">
    <location>
        <begin position="82"/>
        <end position="258"/>
    </location>
</feature>
<evidence type="ECO:0000313" key="9">
    <source>
        <dbReference type="EMBL" id="KAG0494586.1"/>
    </source>
</evidence>
<evidence type="ECO:0000256" key="3">
    <source>
        <dbReference type="ARBA" id="ARBA00022630"/>
    </source>
</evidence>
<dbReference type="Pfam" id="PF08031">
    <property type="entry name" value="BBE"/>
    <property type="match status" value="1"/>
</dbReference>
<keyword evidence="6" id="KW-0325">Glycoprotein</keyword>
<dbReference type="InterPro" id="IPR006094">
    <property type="entry name" value="Oxid_FAD_bind_N"/>
</dbReference>
<dbReference type="PROSITE" id="PS51387">
    <property type="entry name" value="FAD_PCMH"/>
    <property type="match status" value="1"/>
</dbReference>
<gene>
    <name evidence="9" type="ORF">HPP92_005580</name>
</gene>
<evidence type="ECO:0000256" key="7">
    <source>
        <dbReference type="SAM" id="SignalP"/>
    </source>
</evidence>
<accession>A0A835RLY2</accession>
<protein>
    <recommendedName>
        <fullName evidence="8">FAD-binding PCMH-type domain-containing protein</fullName>
    </recommendedName>
</protein>
<keyword evidence="5" id="KW-0274">FAD</keyword>
<feature type="chain" id="PRO_5033024344" description="FAD-binding PCMH-type domain-containing protein" evidence="7">
    <location>
        <begin position="28"/>
        <end position="540"/>
    </location>
</feature>
<dbReference type="InterPro" id="IPR016167">
    <property type="entry name" value="FAD-bd_PCMH_sub1"/>
</dbReference>
<evidence type="ECO:0000256" key="5">
    <source>
        <dbReference type="ARBA" id="ARBA00022827"/>
    </source>
</evidence>
<dbReference type="AlphaFoldDB" id="A0A835RLY2"/>
<comment type="caution">
    <text evidence="9">The sequence shown here is derived from an EMBL/GenBank/DDBJ whole genome shotgun (WGS) entry which is preliminary data.</text>
</comment>
<feature type="signal peptide" evidence="7">
    <location>
        <begin position="1"/>
        <end position="27"/>
    </location>
</feature>
<dbReference type="SUPFAM" id="SSF56176">
    <property type="entry name" value="FAD-binding/transporter-associated domain-like"/>
    <property type="match status" value="1"/>
</dbReference>
<dbReference type="Proteomes" id="UP000639772">
    <property type="component" value="Unassembled WGS sequence"/>
</dbReference>
<evidence type="ECO:0000313" key="10">
    <source>
        <dbReference type="Proteomes" id="UP000639772"/>
    </source>
</evidence>
<keyword evidence="3" id="KW-0285">Flavoprotein</keyword>
<comment type="similarity">
    <text evidence="2">Belongs to the oxygen-dependent FAD-linked oxidoreductase family.</text>
</comment>
<dbReference type="OrthoDB" id="407275at2759"/>
<name>A0A835RLY2_VANPL</name>
<evidence type="ECO:0000256" key="1">
    <source>
        <dbReference type="ARBA" id="ARBA00001974"/>
    </source>
</evidence>
<evidence type="ECO:0000256" key="2">
    <source>
        <dbReference type="ARBA" id="ARBA00005466"/>
    </source>
</evidence>
<sequence length="540" mass="59951">MRRERRMAYATYRVLLCLLLLSPFSSGVPGAPNWKTAHAKQQSFLSCLRSHLIPSHLIFTPGHKNYTALFYSSVRNYRILTNSSKPLAIITPTEESHAQATVSCSVELEVPIRIRSGGHDYEGLSYASTISPFFSIVDLQRFRSVKVDVANGTAWVQAGATLGELYYAIAMKSRDVAFPAGSCHTVGVGGHFSGGGLGTLTRSHGLAIDQIIDARVVTAKGQVVDRESMGEDLFWALRGGGAASFGLILSYRITLVRVPPKVTVFSKTRLVGEGAINVVTKWGQMAYKLDERIFLQAILTVAKDNKENRTVQATFSSMFLGEKTELVALVGKSIPELELKADECTEMSWIESVLQFDGVGSDAPLSALLDRSPHPSKIRSKSKSDIMTTPIGKEGWEEIFGWMLDGNEWPMLILDPLGGKMDDISETATPFPHRKGSLYDIQYIVQWTEKGKEEASKHLEWMQRFFEQMTPYVSSEPRAAYLNYRDLDLGINGEGNTSYAEASVWGNRYFKGNFKRLAQVKTAVDPANFFRFEQSIPLLV</sequence>
<evidence type="ECO:0000259" key="8">
    <source>
        <dbReference type="PROSITE" id="PS51387"/>
    </source>
</evidence>
<dbReference type="InterPro" id="IPR016169">
    <property type="entry name" value="FAD-bd_PCMH_sub2"/>
</dbReference>
<proteinExistence type="inferred from homology"/>
<dbReference type="PANTHER" id="PTHR32448">
    <property type="entry name" value="OS08G0158400 PROTEIN"/>
    <property type="match status" value="1"/>
</dbReference>
<dbReference type="InterPro" id="IPR012951">
    <property type="entry name" value="BBE"/>
</dbReference>